<organism evidence="1 2">
    <name type="scientific">Pontibacter arcticus</name>
    <dbReference type="NCBI Taxonomy" id="2080288"/>
    <lineage>
        <taxon>Bacteria</taxon>
        <taxon>Pseudomonadati</taxon>
        <taxon>Bacteroidota</taxon>
        <taxon>Cytophagia</taxon>
        <taxon>Cytophagales</taxon>
        <taxon>Hymenobacteraceae</taxon>
        <taxon>Pontibacter</taxon>
    </lineage>
</organism>
<dbReference type="RefSeq" id="WP_112305162.1">
    <property type="nucleotide sequence ID" value="NZ_QMDV01000002.1"/>
</dbReference>
<dbReference type="OrthoDB" id="9841618at2"/>
<dbReference type="PROSITE" id="PS51257">
    <property type="entry name" value="PROKAR_LIPOPROTEIN"/>
    <property type="match status" value="1"/>
</dbReference>
<comment type="caution">
    <text evidence="1">The sequence shown here is derived from an EMBL/GenBank/DDBJ whole genome shotgun (WGS) entry which is preliminary data.</text>
</comment>
<sequence length="153" mass="17864">MKNLYLVLFLILVSCESKEQIDITEFNFKEPRDLYKQGDSTPYVIATRERVRLNSGDWYRAKVYWVNDNFPAEYSDSSVVKYLPDSASYDEVLNNGINAIMIKDTAYVKFKAHQADLAYGDSVTKLWTAIILNPAQPKHYQYIVHTEYILYKK</sequence>
<keyword evidence="2" id="KW-1185">Reference proteome</keyword>
<dbReference type="Proteomes" id="UP000251692">
    <property type="component" value="Unassembled WGS sequence"/>
</dbReference>
<gene>
    <name evidence="1" type="ORF">DP923_07190</name>
</gene>
<reference evidence="1 2" key="2">
    <citation type="submission" date="2018-07" db="EMBL/GenBank/DDBJ databases">
        <title>Pontibacter sp. 2b14 genomic sequence and assembly.</title>
        <authorList>
            <person name="Du Z.-J."/>
        </authorList>
    </citation>
    <scope>NUCLEOTIDE SEQUENCE [LARGE SCALE GENOMIC DNA]</scope>
    <source>
        <strain evidence="1 2">2b14</strain>
    </source>
</reference>
<dbReference type="AlphaFoldDB" id="A0A364RFG1"/>
<reference evidence="1 2" key="1">
    <citation type="submission" date="2018-06" db="EMBL/GenBank/DDBJ databases">
        <authorList>
            <person name="Liu Z.-W."/>
        </authorList>
    </citation>
    <scope>NUCLEOTIDE SEQUENCE [LARGE SCALE GENOMIC DNA]</scope>
    <source>
        <strain evidence="1 2">2b14</strain>
    </source>
</reference>
<accession>A0A364RFG1</accession>
<protein>
    <submittedName>
        <fullName evidence="1">Uncharacterized protein</fullName>
    </submittedName>
</protein>
<name>A0A364RFG1_9BACT</name>
<evidence type="ECO:0000313" key="1">
    <source>
        <dbReference type="EMBL" id="RAU83012.1"/>
    </source>
</evidence>
<dbReference type="EMBL" id="QMDV01000002">
    <property type="protein sequence ID" value="RAU83012.1"/>
    <property type="molecule type" value="Genomic_DNA"/>
</dbReference>
<evidence type="ECO:0000313" key="2">
    <source>
        <dbReference type="Proteomes" id="UP000251692"/>
    </source>
</evidence>
<proteinExistence type="predicted"/>